<organism evidence="2 3">
    <name type="scientific">Streptomyces virginiae</name>
    <name type="common">Streptomyces cinnamonensis</name>
    <dbReference type="NCBI Taxonomy" id="1961"/>
    <lineage>
        <taxon>Bacteria</taxon>
        <taxon>Bacillati</taxon>
        <taxon>Actinomycetota</taxon>
        <taxon>Actinomycetes</taxon>
        <taxon>Kitasatosporales</taxon>
        <taxon>Streptomycetaceae</taxon>
        <taxon>Streptomyces</taxon>
    </lineage>
</organism>
<feature type="domain" description="SnoaL-like" evidence="1">
    <location>
        <begin position="14"/>
        <end position="121"/>
    </location>
</feature>
<name>A0ABZ1T562_STRVG</name>
<evidence type="ECO:0000313" key="2">
    <source>
        <dbReference type="EMBL" id="WUQ11013.1"/>
    </source>
</evidence>
<accession>A0ABZ1T562</accession>
<dbReference type="InterPro" id="IPR037401">
    <property type="entry name" value="SnoaL-like"/>
</dbReference>
<sequence>MNKQEITVASKAVVQAYMETLMKGDMDALRNFFAPDATWTLAGDLPVSGTWTGPDEILDEFVPAMVARLVPESMEFEFEGLIAEGERVLAEWNTRGLARAGGRYDQHCLAIFTVREGRITAVREYFDTLHAKTVVFA</sequence>
<dbReference type="RefSeq" id="WP_328960535.1">
    <property type="nucleotide sequence ID" value="NZ_CP108090.1"/>
</dbReference>
<dbReference type="SUPFAM" id="SSF54427">
    <property type="entry name" value="NTF2-like"/>
    <property type="match status" value="1"/>
</dbReference>
<dbReference type="PANTHER" id="PTHR41252">
    <property type="entry name" value="BLR2505 PROTEIN"/>
    <property type="match status" value="1"/>
</dbReference>
<protein>
    <submittedName>
        <fullName evidence="2">Nuclear transport factor 2 family protein</fullName>
    </submittedName>
</protein>
<dbReference type="EMBL" id="CP108090">
    <property type="protein sequence ID" value="WUQ11013.1"/>
    <property type="molecule type" value="Genomic_DNA"/>
</dbReference>
<keyword evidence="3" id="KW-1185">Reference proteome</keyword>
<evidence type="ECO:0000313" key="3">
    <source>
        <dbReference type="Proteomes" id="UP001432039"/>
    </source>
</evidence>
<dbReference type="CDD" id="cd00531">
    <property type="entry name" value="NTF2_like"/>
    <property type="match status" value="1"/>
</dbReference>
<reference evidence="2" key="1">
    <citation type="submission" date="2022-10" db="EMBL/GenBank/DDBJ databases">
        <title>The complete genomes of actinobacterial strains from the NBC collection.</title>
        <authorList>
            <person name="Joergensen T.S."/>
            <person name="Alvarez Arevalo M."/>
            <person name="Sterndorff E.B."/>
            <person name="Faurdal D."/>
            <person name="Vuksanovic O."/>
            <person name="Mourched A.-S."/>
            <person name="Charusanti P."/>
            <person name="Shaw S."/>
            <person name="Blin K."/>
            <person name="Weber T."/>
        </authorList>
    </citation>
    <scope>NUCLEOTIDE SEQUENCE</scope>
    <source>
        <strain evidence="2">NBC_00248</strain>
    </source>
</reference>
<proteinExistence type="predicted"/>
<dbReference type="InterPro" id="IPR032710">
    <property type="entry name" value="NTF2-like_dom_sf"/>
</dbReference>
<gene>
    <name evidence="2" type="ORF">OG517_06000</name>
</gene>
<dbReference type="PANTHER" id="PTHR41252:SF1">
    <property type="entry name" value="BLR2505 PROTEIN"/>
    <property type="match status" value="1"/>
</dbReference>
<evidence type="ECO:0000259" key="1">
    <source>
        <dbReference type="Pfam" id="PF12680"/>
    </source>
</evidence>
<dbReference type="Gene3D" id="3.10.450.50">
    <property type="match status" value="1"/>
</dbReference>
<dbReference type="Proteomes" id="UP001432039">
    <property type="component" value="Chromosome"/>
</dbReference>
<dbReference type="Pfam" id="PF12680">
    <property type="entry name" value="SnoaL_2"/>
    <property type="match status" value="1"/>
</dbReference>